<keyword evidence="2" id="KW-1185">Reference proteome</keyword>
<protein>
    <submittedName>
        <fullName evidence="1">Uncharacterized protein</fullName>
    </submittedName>
</protein>
<dbReference type="Gramene" id="OB10G20020.1">
    <property type="protein sequence ID" value="OB10G20020.1"/>
    <property type="gene ID" value="OB10G20020"/>
</dbReference>
<dbReference type="EnsemblPlants" id="OB10G20020.1">
    <property type="protein sequence ID" value="OB10G20020.1"/>
    <property type="gene ID" value="OB10G20020"/>
</dbReference>
<proteinExistence type="predicted"/>
<reference evidence="1" key="2">
    <citation type="submission" date="2013-04" db="UniProtKB">
        <authorList>
            <consortium name="EnsemblPlants"/>
        </authorList>
    </citation>
    <scope>IDENTIFICATION</scope>
</reference>
<name>J3N3A4_ORYBR</name>
<sequence length="75" mass="8183">MNLAQYVFDGQIQPINESGPPCAGGRIQPKIKMRPISLCTQIEPITEIGPPSFRGRIQPAEGNLAHIVTLLSPKF</sequence>
<dbReference type="Proteomes" id="UP000006038">
    <property type="component" value="Chromosome 10"/>
</dbReference>
<evidence type="ECO:0000313" key="2">
    <source>
        <dbReference type="Proteomes" id="UP000006038"/>
    </source>
</evidence>
<organism evidence="1">
    <name type="scientific">Oryza brachyantha</name>
    <name type="common">malo sina</name>
    <dbReference type="NCBI Taxonomy" id="4533"/>
    <lineage>
        <taxon>Eukaryota</taxon>
        <taxon>Viridiplantae</taxon>
        <taxon>Streptophyta</taxon>
        <taxon>Embryophyta</taxon>
        <taxon>Tracheophyta</taxon>
        <taxon>Spermatophyta</taxon>
        <taxon>Magnoliopsida</taxon>
        <taxon>Liliopsida</taxon>
        <taxon>Poales</taxon>
        <taxon>Poaceae</taxon>
        <taxon>BOP clade</taxon>
        <taxon>Oryzoideae</taxon>
        <taxon>Oryzeae</taxon>
        <taxon>Oryzinae</taxon>
        <taxon>Oryza</taxon>
    </lineage>
</organism>
<accession>J3N3A4</accession>
<dbReference type="HOGENOM" id="CLU_2678279_0_0_1"/>
<reference evidence="1" key="1">
    <citation type="journal article" date="2013" name="Nat. Commun.">
        <title>Whole-genome sequencing of Oryza brachyantha reveals mechanisms underlying Oryza genome evolution.</title>
        <authorList>
            <person name="Chen J."/>
            <person name="Huang Q."/>
            <person name="Gao D."/>
            <person name="Wang J."/>
            <person name="Lang Y."/>
            <person name="Liu T."/>
            <person name="Li B."/>
            <person name="Bai Z."/>
            <person name="Luis Goicoechea J."/>
            <person name="Liang C."/>
            <person name="Chen C."/>
            <person name="Zhang W."/>
            <person name="Sun S."/>
            <person name="Liao Y."/>
            <person name="Zhang X."/>
            <person name="Yang L."/>
            <person name="Song C."/>
            <person name="Wang M."/>
            <person name="Shi J."/>
            <person name="Liu G."/>
            <person name="Liu J."/>
            <person name="Zhou H."/>
            <person name="Zhou W."/>
            <person name="Yu Q."/>
            <person name="An N."/>
            <person name="Chen Y."/>
            <person name="Cai Q."/>
            <person name="Wang B."/>
            <person name="Liu B."/>
            <person name="Min J."/>
            <person name="Huang Y."/>
            <person name="Wu H."/>
            <person name="Li Z."/>
            <person name="Zhang Y."/>
            <person name="Yin Y."/>
            <person name="Song W."/>
            <person name="Jiang J."/>
            <person name="Jackson S.A."/>
            <person name="Wing R.A."/>
            <person name="Wang J."/>
            <person name="Chen M."/>
        </authorList>
    </citation>
    <scope>NUCLEOTIDE SEQUENCE [LARGE SCALE GENOMIC DNA]</scope>
    <source>
        <strain evidence="1">cv. IRGC 101232</strain>
    </source>
</reference>
<dbReference type="AlphaFoldDB" id="J3N3A4"/>
<evidence type="ECO:0000313" key="1">
    <source>
        <dbReference type="EnsemblPlants" id="OB10G20020.1"/>
    </source>
</evidence>